<keyword evidence="9 15" id="KW-0418">Kinase</keyword>
<dbReference type="Gene3D" id="3.40.50.620">
    <property type="entry name" value="HUPs"/>
    <property type="match status" value="1"/>
</dbReference>
<dbReference type="InterPro" id="IPR014729">
    <property type="entry name" value="Rossmann-like_a/b/a_fold"/>
</dbReference>
<evidence type="ECO:0000313" key="17">
    <source>
        <dbReference type="EMBL" id="RRD32457.1"/>
    </source>
</evidence>
<dbReference type="FunFam" id="2.40.30.30:FF:000003">
    <property type="entry name" value="Riboflavin biosynthesis protein"/>
    <property type="match status" value="1"/>
</dbReference>
<dbReference type="GO" id="GO:0006747">
    <property type="term" value="P:FAD biosynthetic process"/>
    <property type="evidence" value="ECO:0007669"/>
    <property type="project" value="UniProtKB-UniRule"/>
</dbReference>
<dbReference type="NCBIfam" id="NF004162">
    <property type="entry name" value="PRK05627.1-5"/>
    <property type="match status" value="1"/>
</dbReference>
<dbReference type="GO" id="GO:0009231">
    <property type="term" value="P:riboflavin biosynthetic process"/>
    <property type="evidence" value="ECO:0007669"/>
    <property type="project" value="InterPro"/>
</dbReference>
<dbReference type="UniPathway" id="UPA00276">
    <property type="reaction ID" value="UER00406"/>
</dbReference>
<dbReference type="EC" id="2.7.1.26" evidence="15"/>
<comment type="function">
    <text evidence="1">Catalyzes the phosphorylation of riboflavin to FMN followed by the adenylation of FMN to FAD.</text>
</comment>
<dbReference type="NCBIfam" id="NF004158">
    <property type="entry name" value="PRK05627.1-1"/>
    <property type="match status" value="1"/>
</dbReference>
<dbReference type="CDD" id="cd02064">
    <property type="entry name" value="FAD_synthetase_N"/>
    <property type="match status" value="1"/>
</dbReference>
<evidence type="ECO:0000256" key="1">
    <source>
        <dbReference type="ARBA" id="ARBA00002121"/>
    </source>
</evidence>
<dbReference type="PANTHER" id="PTHR22749">
    <property type="entry name" value="RIBOFLAVIN KINASE/FMN ADENYLYLTRANSFERASE"/>
    <property type="match status" value="1"/>
</dbReference>
<keyword evidence="4 15" id="KW-0285">Flavoprotein</keyword>
<dbReference type="InterPro" id="IPR015865">
    <property type="entry name" value="Riboflavin_kinase_bac/euk"/>
</dbReference>
<dbReference type="Pfam" id="PF06574">
    <property type="entry name" value="FAD_syn"/>
    <property type="match status" value="1"/>
</dbReference>
<comment type="similarity">
    <text evidence="15">Belongs to the ribF family.</text>
</comment>
<keyword evidence="11 15" id="KW-0067">ATP-binding</keyword>
<gene>
    <name evidence="17" type="ORF">EII38_01605</name>
</gene>
<dbReference type="PANTHER" id="PTHR22749:SF6">
    <property type="entry name" value="RIBOFLAVIN KINASE"/>
    <property type="match status" value="1"/>
</dbReference>
<comment type="pathway">
    <text evidence="2 15">Cofactor biosynthesis; FAD biosynthesis; FAD from FMN: step 1/1.</text>
</comment>
<keyword evidence="18" id="KW-1185">Reference proteome</keyword>
<dbReference type="SUPFAM" id="SSF52374">
    <property type="entry name" value="Nucleotidylyl transferase"/>
    <property type="match status" value="1"/>
</dbReference>
<evidence type="ECO:0000256" key="4">
    <source>
        <dbReference type="ARBA" id="ARBA00022630"/>
    </source>
</evidence>
<keyword evidence="10 15" id="KW-0274">FAD</keyword>
<dbReference type="Proteomes" id="UP000281771">
    <property type="component" value="Unassembled WGS sequence"/>
</dbReference>
<evidence type="ECO:0000256" key="3">
    <source>
        <dbReference type="ARBA" id="ARBA00005201"/>
    </source>
</evidence>
<keyword evidence="6 15" id="KW-0808">Transferase</keyword>
<sequence>MEIVRIDDKKKIGKTQDTVLVLGYFDGLHLGHKALFDRARAIADERGISVSVLTFPETPKLAFVRYHADLLLQLTSPEKRFALMESYGVDRLYLADFTSSFAKQSPEEFLENYVSPLQASVVVTGFDYHFGNSRADVSVLQELFDGQVEVIDEVQLDGEKISSSRIRKAVKEGNIAEANRLLGYKFTTEGIVVHGDARGRTIGYPTANLAPFERVHLPGEGVYVADVLIGSRRYRSMASVGRNVTFDGTEMRIEAHIFDFNQEIYGEKITIIWLDKIRDMIKFDGIESLMLQMQRDEEVSLTWGE</sequence>
<dbReference type="NCBIfam" id="TIGR00125">
    <property type="entry name" value="cyt_tran_rel"/>
    <property type="match status" value="1"/>
</dbReference>
<dbReference type="GO" id="GO:0005524">
    <property type="term" value="F:ATP binding"/>
    <property type="evidence" value="ECO:0007669"/>
    <property type="project" value="UniProtKB-UniRule"/>
</dbReference>
<keyword evidence="5 15" id="KW-0288">FMN</keyword>
<dbReference type="UniPathway" id="UPA00277">
    <property type="reaction ID" value="UER00407"/>
</dbReference>
<comment type="catalytic activity">
    <reaction evidence="14 15">
        <text>FMN + ATP + H(+) = FAD + diphosphate</text>
        <dbReference type="Rhea" id="RHEA:17237"/>
        <dbReference type="ChEBI" id="CHEBI:15378"/>
        <dbReference type="ChEBI" id="CHEBI:30616"/>
        <dbReference type="ChEBI" id="CHEBI:33019"/>
        <dbReference type="ChEBI" id="CHEBI:57692"/>
        <dbReference type="ChEBI" id="CHEBI:58210"/>
        <dbReference type="EC" id="2.7.7.2"/>
    </reaction>
</comment>
<dbReference type="InterPro" id="IPR023468">
    <property type="entry name" value="Riboflavin_kinase"/>
</dbReference>
<dbReference type="PIRSF" id="PIRSF004491">
    <property type="entry name" value="FAD_Synth"/>
    <property type="match status" value="1"/>
</dbReference>
<dbReference type="RefSeq" id="WP_124775489.1">
    <property type="nucleotide sequence ID" value="NZ_RQZA01000001.1"/>
</dbReference>
<evidence type="ECO:0000256" key="6">
    <source>
        <dbReference type="ARBA" id="ARBA00022679"/>
    </source>
</evidence>
<dbReference type="STRING" id="1123309.GCA_000377005_01527"/>
<comment type="pathway">
    <text evidence="3 15">Cofactor biosynthesis; FMN biosynthesis; FMN from riboflavin (ATP route): step 1/1.</text>
</comment>
<dbReference type="GO" id="GO:0008531">
    <property type="term" value="F:riboflavin kinase activity"/>
    <property type="evidence" value="ECO:0007669"/>
    <property type="project" value="UniProtKB-UniRule"/>
</dbReference>
<evidence type="ECO:0000256" key="5">
    <source>
        <dbReference type="ARBA" id="ARBA00022643"/>
    </source>
</evidence>
<dbReference type="SUPFAM" id="SSF82114">
    <property type="entry name" value="Riboflavin kinase-like"/>
    <property type="match status" value="1"/>
</dbReference>
<keyword evidence="7 15" id="KW-0548">Nucleotidyltransferase</keyword>
<dbReference type="NCBIfam" id="TIGR00083">
    <property type="entry name" value="ribF"/>
    <property type="match status" value="1"/>
</dbReference>
<dbReference type="EC" id="2.7.7.2" evidence="15"/>
<evidence type="ECO:0000256" key="15">
    <source>
        <dbReference type="PIRNR" id="PIRNR004491"/>
    </source>
</evidence>
<evidence type="ECO:0000256" key="14">
    <source>
        <dbReference type="ARBA" id="ARBA00049494"/>
    </source>
</evidence>
<dbReference type="InterPro" id="IPR002606">
    <property type="entry name" value="Riboflavin_kinase_bac"/>
</dbReference>
<proteinExistence type="inferred from homology"/>
<dbReference type="InterPro" id="IPR004821">
    <property type="entry name" value="Cyt_trans-like"/>
</dbReference>
<protein>
    <recommendedName>
        <fullName evidence="15">Riboflavin biosynthesis protein</fullName>
    </recommendedName>
    <domain>
        <recommendedName>
            <fullName evidence="15">Riboflavin kinase</fullName>
            <ecNumber evidence="15">2.7.1.26</ecNumber>
        </recommendedName>
        <alternativeName>
            <fullName evidence="15">Flavokinase</fullName>
        </alternativeName>
    </domain>
    <domain>
        <recommendedName>
            <fullName evidence="15">FMN adenylyltransferase</fullName>
            <ecNumber evidence="15">2.7.7.2</ecNumber>
        </recommendedName>
        <alternativeName>
            <fullName evidence="15">FAD pyrophosphorylase</fullName>
        </alternativeName>
        <alternativeName>
            <fullName evidence="15">FAD synthase</fullName>
        </alternativeName>
    </domain>
</protein>
<evidence type="ECO:0000259" key="16">
    <source>
        <dbReference type="SMART" id="SM00904"/>
    </source>
</evidence>
<dbReference type="Pfam" id="PF01687">
    <property type="entry name" value="Flavokinase"/>
    <property type="match status" value="1"/>
</dbReference>
<dbReference type="InterPro" id="IPR015864">
    <property type="entry name" value="FAD_synthase"/>
</dbReference>
<evidence type="ECO:0000256" key="13">
    <source>
        <dbReference type="ARBA" id="ARBA00047880"/>
    </source>
</evidence>
<evidence type="ECO:0000256" key="8">
    <source>
        <dbReference type="ARBA" id="ARBA00022741"/>
    </source>
</evidence>
<accession>A0A3P1VFI0</accession>
<evidence type="ECO:0000256" key="7">
    <source>
        <dbReference type="ARBA" id="ARBA00022695"/>
    </source>
</evidence>
<dbReference type="SMART" id="SM00904">
    <property type="entry name" value="Flavokinase"/>
    <property type="match status" value="1"/>
</dbReference>
<dbReference type="GO" id="GO:0009398">
    <property type="term" value="P:FMN biosynthetic process"/>
    <property type="evidence" value="ECO:0007669"/>
    <property type="project" value="UniProtKB-UniRule"/>
</dbReference>
<dbReference type="Gene3D" id="2.40.30.30">
    <property type="entry name" value="Riboflavin kinase-like"/>
    <property type="match status" value="1"/>
</dbReference>
<keyword evidence="8 15" id="KW-0547">Nucleotide-binding</keyword>
<evidence type="ECO:0000256" key="12">
    <source>
        <dbReference type="ARBA" id="ARBA00023268"/>
    </source>
</evidence>
<evidence type="ECO:0000256" key="10">
    <source>
        <dbReference type="ARBA" id="ARBA00022827"/>
    </source>
</evidence>
<comment type="catalytic activity">
    <reaction evidence="13 15">
        <text>riboflavin + ATP = FMN + ADP + H(+)</text>
        <dbReference type="Rhea" id="RHEA:14357"/>
        <dbReference type="ChEBI" id="CHEBI:15378"/>
        <dbReference type="ChEBI" id="CHEBI:30616"/>
        <dbReference type="ChEBI" id="CHEBI:57986"/>
        <dbReference type="ChEBI" id="CHEBI:58210"/>
        <dbReference type="ChEBI" id="CHEBI:456216"/>
        <dbReference type="EC" id="2.7.1.26"/>
    </reaction>
</comment>
<name>A0A3P1VFI0_9STRE</name>
<evidence type="ECO:0000256" key="11">
    <source>
        <dbReference type="ARBA" id="ARBA00022840"/>
    </source>
</evidence>
<dbReference type="AlphaFoldDB" id="A0A3P1VFI0"/>
<comment type="caution">
    <text evidence="17">The sequence shown here is derived from an EMBL/GenBank/DDBJ whole genome shotgun (WGS) entry which is preliminary data.</text>
</comment>
<dbReference type="GO" id="GO:0003919">
    <property type="term" value="F:FMN adenylyltransferase activity"/>
    <property type="evidence" value="ECO:0007669"/>
    <property type="project" value="UniProtKB-UniRule"/>
</dbReference>
<dbReference type="FunFam" id="3.40.50.620:FF:000021">
    <property type="entry name" value="Riboflavin biosynthesis protein"/>
    <property type="match status" value="1"/>
</dbReference>
<evidence type="ECO:0000313" key="18">
    <source>
        <dbReference type="Proteomes" id="UP000281771"/>
    </source>
</evidence>
<evidence type="ECO:0000256" key="2">
    <source>
        <dbReference type="ARBA" id="ARBA00004726"/>
    </source>
</evidence>
<keyword evidence="12" id="KW-0511">Multifunctional enzyme</keyword>
<evidence type="ECO:0000256" key="9">
    <source>
        <dbReference type="ARBA" id="ARBA00022777"/>
    </source>
</evidence>
<reference evidence="17 18" key="1">
    <citation type="submission" date="2018-11" db="EMBL/GenBank/DDBJ databases">
        <title>Genomes From Bacteria Associated with the Canine Oral Cavity: a Test Case for Automated Genome-Based Taxonomic Assignment.</title>
        <authorList>
            <person name="Coil D.A."/>
            <person name="Jospin G."/>
            <person name="Darling A.E."/>
            <person name="Wallis C."/>
            <person name="Davis I.J."/>
            <person name="Harris S."/>
            <person name="Eisen J.A."/>
            <person name="Holcombe L.J."/>
            <person name="O'Flynn C."/>
        </authorList>
    </citation>
    <scope>NUCLEOTIDE SEQUENCE [LARGE SCALE GENOMIC DNA]</scope>
    <source>
        <strain evidence="17 18">OH4621_COT-116</strain>
    </source>
</reference>
<dbReference type="InterPro" id="IPR023465">
    <property type="entry name" value="Riboflavin_kinase_dom_sf"/>
</dbReference>
<dbReference type="EMBL" id="RQZA01000001">
    <property type="protein sequence ID" value="RRD32457.1"/>
    <property type="molecule type" value="Genomic_DNA"/>
</dbReference>
<feature type="domain" description="Riboflavin kinase" evidence="16">
    <location>
        <begin position="181"/>
        <end position="305"/>
    </location>
</feature>
<organism evidence="17 18">
    <name type="scientific">Streptococcus minor</name>
    <dbReference type="NCBI Taxonomy" id="229549"/>
    <lineage>
        <taxon>Bacteria</taxon>
        <taxon>Bacillati</taxon>
        <taxon>Bacillota</taxon>
        <taxon>Bacilli</taxon>
        <taxon>Lactobacillales</taxon>
        <taxon>Streptococcaceae</taxon>
        <taxon>Streptococcus</taxon>
    </lineage>
</organism>